<comment type="caution">
    <text evidence="1">The sequence shown here is derived from an EMBL/GenBank/DDBJ whole genome shotgun (WGS) entry which is preliminary data.</text>
</comment>
<proteinExistence type="predicted"/>
<evidence type="ECO:0000313" key="2">
    <source>
        <dbReference type="Proteomes" id="UP000587760"/>
    </source>
</evidence>
<protein>
    <recommendedName>
        <fullName evidence="3">Lipoprotein</fullName>
    </recommendedName>
</protein>
<evidence type="ECO:0008006" key="3">
    <source>
        <dbReference type="Google" id="ProtNLM"/>
    </source>
</evidence>
<dbReference type="Proteomes" id="UP000587760">
    <property type="component" value="Unassembled WGS sequence"/>
</dbReference>
<dbReference type="AlphaFoldDB" id="A0A841RAU1"/>
<dbReference type="PROSITE" id="PS51257">
    <property type="entry name" value="PROKAR_LIPOPROTEIN"/>
    <property type="match status" value="1"/>
</dbReference>
<reference evidence="1 2" key="1">
    <citation type="submission" date="2020-08" db="EMBL/GenBank/DDBJ databases">
        <title>Genomic Encyclopedia of Type Strains, Phase IV (KMG-IV): sequencing the most valuable type-strain genomes for metagenomic binning, comparative biology and taxonomic classification.</title>
        <authorList>
            <person name="Goeker M."/>
        </authorList>
    </citation>
    <scope>NUCLEOTIDE SEQUENCE [LARGE SCALE GENOMIC DNA]</scope>
    <source>
        <strain evidence="1 2">DSM 2461</strain>
    </source>
</reference>
<evidence type="ECO:0000313" key="1">
    <source>
        <dbReference type="EMBL" id="MBB6480367.1"/>
    </source>
</evidence>
<dbReference type="EMBL" id="JACHGJ010000003">
    <property type="protein sequence ID" value="MBB6480367.1"/>
    <property type="molecule type" value="Genomic_DNA"/>
</dbReference>
<dbReference type="RefSeq" id="WP_184746539.1">
    <property type="nucleotide sequence ID" value="NZ_JACHGJ010000003.1"/>
</dbReference>
<organism evidence="1 2">
    <name type="scientific">Spirochaeta isovalerica</name>
    <dbReference type="NCBI Taxonomy" id="150"/>
    <lineage>
        <taxon>Bacteria</taxon>
        <taxon>Pseudomonadati</taxon>
        <taxon>Spirochaetota</taxon>
        <taxon>Spirochaetia</taxon>
        <taxon>Spirochaetales</taxon>
        <taxon>Spirochaetaceae</taxon>
        <taxon>Spirochaeta</taxon>
    </lineage>
</organism>
<keyword evidence="2" id="KW-1185">Reference proteome</keyword>
<accession>A0A841RAU1</accession>
<name>A0A841RAU1_9SPIO</name>
<gene>
    <name evidence="1" type="ORF">HNR50_002030</name>
</gene>
<sequence>MKGKFILVILIIVTGGITGCRTVGGDKPEEDQWFEIAGEGEESSG</sequence>